<reference evidence="1" key="1">
    <citation type="submission" date="2022-05" db="EMBL/GenBank/DDBJ databases">
        <title>Chromosome-level genome of Chaenocephalus aceratus.</title>
        <authorList>
            <person name="Park H."/>
        </authorList>
    </citation>
    <scope>NUCLEOTIDE SEQUENCE</scope>
    <source>
        <strain evidence="1">KU_202001</strain>
    </source>
</reference>
<comment type="caution">
    <text evidence="1">The sequence shown here is derived from an EMBL/GenBank/DDBJ whole genome shotgun (WGS) entry which is preliminary data.</text>
</comment>
<evidence type="ECO:0000313" key="2">
    <source>
        <dbReference type="Proteomes" id="UP001057452"/>
    </source>
</evidence>
<keyword evidence="2" id="KW-1185">Reference proteome</keyword>
<gene>
    <name evidence="1" type="ORF">KUCAC02_030284</name>
</gene>
<sequence>MKESILLIVDVVLPQTHSLQDLQQPTASSKVFVQRDYGSGTISKFHTKFPSELEPRIDKQQFEETIQTLNNLYAEAEKLGGKSYLEGCLACITAYTIFLCMETHYEKVLKKIARYIKDQNEKIYAPRGLLLTDPIERGLRVIKAHLKDMGTVSIQHVHNDYSIYENVCISPEKLCHVIEIYDFPAFFKTDDLLDAFAEYSDGGMKIEWVDDTHALGVFSSETAALHALSICHPTLKSRALTDASQKSKSKATRRAGSFLLSTLAFPCFDGLYLPKQENQFLHYVKEELETYVQKSNHKSMLLFPPLPSRLRYLIHRTVEDLPELSTFSVGDSWCRRVVVCHLELRAEVEEDQDLEGNNSFCEEPLRSREELDGNGKPKSSVPSRSRGPKRPDKPLYMPRAARERLSLRNSPGPSGEQGSPGPVSSSCSCISSSSDSCFCPENTEKSASSRQECLPCVAAINHSADCSAHCPQEEEQPLVLTLHEAEAEDWEQTVSCFRNITLEEDEKGSEDICTDADDLTEEIKAHLKDMGTVSIQHVHNDYSIYENVCISPEKLCHVIEIYDFPAFFKTDDLLDAFAEYSDGGIKIEWVDDTHALGVFSSETAEFIQPVKERPRTDCAVARRMVTRALGLQARGRAKRY</sequence>
<evidence type="ECO:0000313" key="1">
    <source>
        <dbReference type="EMBL" id="KAI4826854.1"/>
    </source>
</evidence>
<dbReference type="Proteomes" id="UP001057452">
    <property type="component" value="Chromosome 5"/>
</dbReference>
<organism evidence="1 2">
    <name type="scientific">Chaenocephalus aceratus</name>
    <name type="common">Blackfin icefish</name>
    <name type="synonym">Chaenichthys aceratus</name>
    <dbReference type="NCBI Taxonomy" id="36190"/>
    <lineage>
        <taxon>Eukaryota</taxon>
        <taxon>Metazoa</taxon>
        <taxon>Chordata</taxon>
        <taxon>Craniata</taxon>
        <taxon>Vertebrata</taxon>
        <taxon>Euteleostomi</taxon>
        <taxon>Actinopterygii</taxon>
        <taxon>Neopterygii</taxon>
        <taxon>Teleostei</taxon>
        <taxon>Neoteleostei</taxon>
        <taxon>Acanthomorphata</taxon>
        <taxon>Eupercaria</taxon>
        <taxon>Perciformes</taxon>
        <taxon>Notothenioidei</taxon>
        <taxon>Channichthyidae</taxon>
        <taxon>Chaenocephalus</taxon>
    </lineage>
</organism>
<dbReference type="EMBL" id="CM043789">
    <property type="protein sequence ID" value="KAI4826854.1"/>
    <property type="molecule type" value="Genomic_DNA"/>
</dbReference>
<protein>
    <submittedName>
        <fullName evidence="1">Uncharacterized protein</fullName>
    </submittedName>
</protein>
<accession>A0ACB9XI96</accession>
<proteinExistence type="predicted"/>
<name>A0ACB9XI96_CHAAC</name>